<proteinExistence type="predicted"/>
<keyword evidence="2" id="KW-1185">Reference proteome</keyword>
<dbReference type="Proteomes" id="UP000233551">
    <property type="component" value="Unassembled WGS sequence"/>
</dbReference>
<dbReference type="EMBL" id="PGOL01005350">
    <property type="protein sequence ID" value="PKI35396.1"/>
    <property type="molecule type" value="Genomic_DNA"/>
</dbReference>
<reference evidence="1 2" key="1">
    <citation type="submission" date="2017-11" db="EMBL/GenBank/DDBJ databases">
        <title>De-novo sequencing of pomegranate (Punica granatum L.) genome.</title>
        <authorList>
            <person name="Akparov Z."/>
            <person name="Amiraslanov A."/>
            <person name="Hajiyeva S."/>
            <person name="Abbasov M."/>
            <person name="Kaur K."/>
            <person name="Hamwieh A."/>
            <person name="Solovyev V."/>
            <person name="Salamov A."/>
            <person name="Braich B."/>
            <person name="Kosarev P."/>
            <person name="Mahmoud A."/>
            <person name="Hajiyev E."/>
            <person name="Babayeva S."/>
            <person name="Izzatullayeva V."/>
            <person name="Mammadov A."/>
            <person name="Mammadov A."/>
            <person name="Sharifova S."/>
            <person name="Ojaghi J."/>
            <person name="Eynullazada K."/>
            <person name="Bayramov B."/>
            <person name="Abdulazimova A."/>
            <person name="Shahmuradov I."/>
        </authorList>
    </citation>
    <scope>NUCLEOTIDE SEQUENCE [LARGE SCALE GENOMIC DNA]</scope>
    <source>
        <strain evidence="2">cv. AG2017</strain>
        <tissue evidence="1">Leaf</tissue>
    </source>
</reference>
<comment type="caution">
    <text evidence="1">The sequence shown here is derived from an EMBL/GenBank/DDBJ whole genome shotgun (WGS) entry which is preliminary data.</text>
</comment>
<sequence length="171" mass="18814">MRVYFFAAQVRRACSVLPLATLPGLLTRAILLFCFASSPSLPARASCNLAGSTHPCEFTFLFRKFADPTRSCLLQPCRVYSPVRVCFSASQVRRACSVVPITTLPCLLTRASLHFCFGNSPSHIAPASCNLAWSAHPCEFTFLLSKFAEPARSCLLQPCRVCSPVRVYFSP</sequence>
<organism evidence="1 2">
    <name type="scientific">Punica granatum</name>
    <name type="common">Pomegranate</name>
    <dbReference type="NCBI Taxonomy" id="22663"/>
    <lineage>
        <taxon>Eukaryota</taxon>
        <taxon>Viridiplantae</taxon>
        <taxon>Streptophyta</taxon>
        <taxon>Embryophyta</taxon>
        <taxon>Tracheophyta</taxon>
        <taxon>Spermatophyta</taxon>
        <taxon>Magnoliopsida</taxon>
        <taxon>eudicotyledons</taxon>
        <taxon>Gunneridae</taxon>
        <taxon>Pentapetalae</taxon>
        <taxon>rosids</taxon>
        <taxon>malvids</taxon>
        <taxon>Myrtales</taxon>
        <taxon>Lythraceae</taxon>
        <taxon>Punica</taxon>
    </lineage>
</organism>
<evidence type="ECO:0000313" key="1">
    <source>
        <dbReference type="EMBL" id="PKI35396.1"/>
    </source>
</evidence>
<evidence type="ECO:0000313" key="2">
    <source>
        <dbReference type="Proteomes" id="UP000233551"/>
    </source>
</evidence>
<accession>A0A2I0HVU0</accession>
<dbReference type="AlphaFoldDB" id="A0A2I0HVU0"/>
<protein>
    <submittedName>
        <fullName evidence="1">Uncharacterized protein</fullName>
    </submittedName>
</protein>
<gene>
    <name evidence="1" type="ORF">CRG98_044213</name>
</gene>
<name>A0A2I0HVU0_PUNGR</name>